<keyword evidence="2" id="KW-1185">Reference proteome</keyword>
<evidence type="ECO:0000313" key="1">
    <source>
        <dbReference type="EMBL" id="TRM67923.1"/>
    </source>
</evidence>
<name>A0A550CT24_9AGAR</name>
<organism evidence="1 2">
    <name type="scientific">Schizophyllum amplum</name>
    <dbReference type="NCBI Taxonomy" id="97359"/>
    <lineage>
        <taxon>Eukaryota</taxon>
        <taxon>Fungi</taxon>
        <taxon>Dikarya</taxon>
        <taxon>Basidiomycota</taxon>
        <taxon>Agaricomycotina</taxon>
        <taxon>Agaricomycetes</taxon>
        <taxon>Agaricomycetidae</taxon>
        <taxon>Agaricales</taxon>
        <taxon>Schizophyllaceae</taxon>
        <taxon>Schizophyllum</taxon>
    </lineage>
</organism>
<comment type="caution">
    <text evidence="1">The sequence shown here is derived from an EMBL/GenBank/DDBJ whole genome shotgun (WGS) entry which is preliminary data.</text>
</comment>
<evidence type="ECO:0000313" key="2">
    <source>
        <dbReference type="Proteomes" id="UP000320762"/>
    </source>
</evidence>
<dbReference type="AlphaFoldDB" id="A0A550CT24"/>
<dbReference type="Proteomes" id="UP000320762">
    <property type="component" value="Unassembled WGS sequence"/>
</dbReference>
<reference evidence="1 2" key="1">
    <citation type="journal article" date="2019" name="New Phytol.">
        <title>Comparative genomics reveals unique wood-decay strategies and fruiting body development in the Schizophyllaceae.</title>
        <authorList>
            <person name="Almasi E."/>
            <person name="Sahu N."/>
            <person name="Krizsan K."/>
            <person name="Balint B."/>
            <person name="Kovacs G.M."/>
            <person name="Kiss B."/>
            <person name="Cseklye J."/>
            <person name="Drula E."/>
            <person name="Henrissat B."/>
            <person name="Nagy I."/>
            <person name="Chovatia M."/>
            <person name="Adam C."/>
            <person name="LaButti K."/>
            <person name="Lipzen A."/>
            <person name="Riley R."/>
            <person name="Grigoriev I.V."/>
            <person name="Nagy L.G."/>
        </authorList>
    </citation>
    <scope>NUCLEOTIDE SEQUENCE [LARGE SCALE GENOMIC DNA]</scope>
    <source>
        <strain evidence="1 2">NL-1724</strain>
    </source>
</reference>
<dbReference type="EMBL" id="VDMD01000002">
    <property type="protein sequence ID" value="TRM67923.1"/>
    <property type="molecule type" value="Genomic_DNA"/>
</dbReference>
<sequence length="154" mass="17253">MEEMGEECGRPGEARESHLGRVGRIYTAPYNVIISPYGRPSCCALRINVVALAPHMPRPRAALHQALPDLLRAWAKKSQDLPGSAPPSRVPVWIWRAGEGKGVVLYYGCYPRRPRKLAAVAYKLATVTVPDTRWLLLDSRTRRTAKRRLVRASL</sequence>
<gene>
    <name evidence="1" type="ORF">BD626DRAFT_108033</name>
</gene>
<protein>
    <submittedName>
        <fullName evidence="1">Uncharacterized protein</fullName>
    </submittedName>
</protein>
<accession>A0A550CT24</accession>
<proteinExistence type="predicted"/>